<evidence type="ECO:0000256" key="1">
    <source>
        <dbReference type="SAM" id="MobiDB-lite"/>
    </source>
</evidence>
<dbReference type="AlphaFoldDB" id="A0A9N7YE32"/>
<evidence type="ECO:0000313" key="3">
    <source>
        <dbReference type="Proteomes" id="UP001153269"/>
    </source>
</evidence>
<dbReference type="Proteomes" id="UP001153269">
    <property type="component" value="Unassembled WGS sequence"/>
</dbReference>
<keyword evidence="3" id="KW-1185">Reference proteome</keyword>
<evidence type="ECO:0000313" key="2">
    <source>
        <dbReference type="EMBL" id="CAB1422328.1"/>
    </source>
</evidence>
<proteinExistence type="predicted"/>
<organism evidence="2 3">
    <name type="scientific">Pleuronectes platessa</name>
    <name type="common">European plaice</name>
    <dbReference type="NCBI Taxonomy" id="8262"/>
    <lineage>
        <taxon>Eukaryota</taxon>
        <taxon>Metazoa</taxon>
        <taxon>Chordata</taxon>
        <taxon>Craniata</taxon>
        <taxon>Vertebrata</taxon>
        <taxon>Euteleostomi</taxon>
        <taxon>Actinopterygii</taxon>
        <taxon>Neopterygii</taxon>
        <taxon>Teleostei</taxon>
        <taxon>Neoteleostei</taxon>
        <taxon>Acanthomorphata</taxon>
        <taxon>Carangaria</taxon>
        <taxon>Pleuronectiformes</taxon>
        <taxon>Pleuronectoidei</taxon>
        <taxon>Pleuronectidae</taxon>
        <taxon>Pleuronectes</taxon>
    </lineage>
</organism>
<protein>
    <submittedName>
        <fullName evidence="2">Uncharacterized protein</fullName>
    </submittedName>
</protein>
<sequence>MCQLLVPDVDPERGLGLVLSQCLKLCREAQRGHISCFTTCRGFDHQSPQAELCQARVEAHSLSRVSARRQTRRPGGRRGTLQRKFPFTRPLSDLMNYSLNEAQRFLQLVKHKLRSNSHLRAARARRASLAASGPHRSPGSSLCLGGGRACFLDQAKHGPPERGALPGPGRFWPDGHRQ</sequence>
<feature type="region of interest" description="Disordered" evidence="1">
    <location>
        <begin position="154"/>
        <end position="178"/>
    </location>
</feature>
<name>A0A9N7YE32_PLEPL</name>
<reference evidence="2" key="1">
    <citation type="submission" date="2020-03" db="EMBL/GenBank/DDBJ databases">
        <authorList>
            <person name="Weist P."/>
        </authorList>
    </citation>
    <scope>NUCLEOTIDE SEQUENCE</scope>
</reference>
<accession>A0A9N7YE32</accession>
<comment type="caution">
    <text evidence="2">The sequence shown here is derived from an EMBL/GenBank/DDBJ whole genome shotgun (WGS) entry which is preliminary data.</text>
</comment>
<gene>
    <name evidence="2" type="ORF">PLEPLA_LOCUS10243</name>
</gene>
<dbReference type="EMBL" id="CADEAL010000576">
    <property type="protein sequence ID" value="CAB1422328.1"/>
    <property type="molecule type" value="Genomic_DNA"/>
</dbReference>